<evidence type="ECO:0000313" key="2">
    <source>
        <dbReference type="EMBL" id="PQM48117.1"/>
    </source>
</evidence>
<protein>
    <submittedName>
        <fullName evidence="2">Uncharacterized protein</fullName>
    </submittedName>
</protein>
<feature type="compositionally biased region" description="Polar residues" evidence="1">
    <location>
        <begin position="1"/>
        <end position="14"/>
    </location>
</feature>
<proteinExistence type="predicted"/>
<comment type="caution">
    <text evidence="2">The sequence shown here is derived from an EMBL/GenBank/DDBJ whole genome shotgun (WGS) entry which is preliminary data.</text>
</comment>
<sequence>MARINSSDPITQLASRGRRNAPVKKMRAKCTMIAAANISAAQWWIWRMNSPPRTSKEMSSADS</sequence>
<accession>A0A2S8BN58</accession>
<reference evidence="2 3" key="1">
    <citation type="journal article" date="2017" name="Int. J. Syst. Evol. Microbiol.">
        <title>Mycobacterium talmoniae sp. nov., a slowly growing mycobacterium isolated from human respiratory samples.</title>
        <authorList>
            <person name="Davidson R.M."/>
            <person name="DeGroote M.A."/>
            <person name="Marola J.L."/>
            <person name="Buss S."/>
            <person name="Jones V."/>
            <person name="McNeil M.R."/>
            <person name="Freifeld A.G."/>
            <person name="Elaine Epperson L."/>
            <person name="Hasan N.A."/>
            <person name="Jackson M."/>
            <person name="Iwen P.C."/>
            <person name="Salfinger M."/>
            <person name="Strong M."/>
        </authorList>
    </citation>
    <scope>NUCLEOTIDE SEQUENCE [LARGE SCALE GENOMIC DNA]</scope>
    <source>
        <strain evidence="2 3">ATCC BAA-2683</strain>
    </source>
</reference>
<evidence type="ECO:0000313" key="3">
    <source>
        <dbReference type="Proteomes" id="UP000238296"/>
    </source>
</evidence>
<name>A0A2S8BN58_9MYCO</name>
<dbReference type="AlphaFoldDB" id="A0A2S8BN58"/>
<dbReference type="Proteomes" id="UP000238296">
    <property type="component" value="Unassembled WGS sequence"/>
</dbReference>
<evidence type="ECO:0000256" key="1">
    <source>
        <dbReference type="SAM" id="MobiDB-lite"/>
    </source>
</evidence>
<organism evidence="2 3">
    <name type="scientific">Mycobacterium talmoniae</name>
    <dbReference type="NCBI Taxonomy" id="1858794"/>
    <lineage>
        <taxon>Bacteria</taxon>
        <taxon>Bacillati</taxon>
        <taxon>Actinomycetota</taxon>
        <taxon>Actinomycetes</taxon>
        <taxon>Mycobacteriales</taxon>
        <taxon>Mycobacteriaceae</taxon>
        <taxon>Mycobacterium</taxon>
    </lineage>
</organism>
<gene>
    <name evidence="2" type="ORF">C1Y40_01670</name>
</gene>
<dbReference type="EMBL" id="PPEA01000240">
    <property type="protein sequence ID" value="PQM48117.1"/>
    <property type="molecule type" value="Genomic_DNA"/>
</dbReference>
<feature type="region of interest" description="Disordered" evidence="1">
    <location>
        <begin position="1"/>
        <end position="24"/>
    </location>
</feature>